<dbReference type="InterPro" id="IPR013783">
    <property type="entry name" value="Ig-like_fold"/>
</dbReference>
<comment type="caution">
    <text evidence="3">The sequence shown here is derived from an EMBL/GenBank/DDBJ whole genome shotgun (WGS) entry which is preliminary data.</text>
</comment>
<feature type="domain" description="Gram-positive pilin subunit D1 N-terminal" evidence="1">
    <location>
        <begin position="35"/>
        <end position="186"/>
    </location>
</feature>
<dbReference type="InterPro" id="IPR048052">
    <property type="entry name" value="FM1-like"/>
</dbReference>
<organism evidence="3 4">
    <name type="scientific">Enterococcus hirae</name>
    <dbReference type="NCBI Taxonomy" id="1354"/>
    <lineage>
        <taxon>Bacteria</taxon>
        <taxon>Bacillati</taxon>
        <taxon>Bacillota</taxon>
        <taxon>Bacilli</taxon>
        <taxon>Lactobacillales</taxon>
        <taxon>Enterococcaceae</taxon>
        <taxon>Enterococcus</taxon>
    </lineage>
</organism>
<dbReference type="EMBL" id="CABEEP010000001">
    <property type="protein sequence ID" value="VTQ59198.1"/>
    <property type="molecule type" value="Genomic_DNA"/>
</dbReference>
<evidence type="ECO:0000313" key="4">
    <source>
        <dbReference type="Proteomes" id="UP000352698"/>
    </source>
</evidence>
<dbReference type="Pfam" id="PF17802">
    <property type="entry name" value="SpaA"/>
    <property type="match status" value="1"/>
</dbReference>
<feature type="domain" description="SpaA-like prealbumin fold" evidence="2">
    <location>
        <begin position="324"/>
        <end position="413"/>
    </location>
</feature>
<sequence length="469" mass="53231">MKKRIWYILFLIPLLLTIGSQRSAAQNIPNQSSNEQVQIILHKLLFTEGNLPDPQKNTGEEQVFFQEAQGLNEVSFSVYDVTASFYQLREQGIDVTTAQQQLAKKGQEIGTFVTEQITKTVGNEAGIAQFQLPKQDAQGRDQVYLFQETKTPVNVKEKSANLVVVLPINNEQGQELKTIHLYPKNEETTPLSFLEKKIQGDSSVSFGEIVTYTVDTVVSDCQSYQLIDEADDHLFFLPDTWKLKIGGQEIHSGYKMVSHQNGFELTLAKETLQKMVGQPLSITYQMQVSATAIPDEELKNNVTVTTEREYLQRSTAIRTGGKHFLKIDSRNQRPLQSAVFLVRNQRGKYLHQTKEGVTWRMSSEGAYRLTSDQSGNFSVRGLTDGNYYLEEIQSPKGYIKSEELIPFVVEKNSFQQNGQQADPLKVKNRKADFGLLPKTNEKNSQFYVIVGLILVSISLWKWRKKGENK</sequence>
<evidence type="ECO:0000259" key="1">
    <source>
        <dbReference type="Pfam" id="PF16555"/>
    </source>
</evidence>
<dbReference type="Gene3D" id="2.60.40.740">
    <property type="match status" value="1"/>
</dbReference>
<dbReference type="Gene3D" id="2.60.40.10">
    <property type="entry name" value="Immunoglobulins"/>
    <property type="match status" value="2"/>
</dbReference>
<dbReference type="InterPro" id="IPR026466">
    <property type="entry name" value="Fim_isopep_form_D2_dom"/>
</dbReference>
<proteinExistence type="predicted"/>
<evidence type="ECO:0000313" key="3">
    <source>
        <dbReference type="EMBL" id="VTQ59198.1"/>
    </source>
</evidence>
<accession>A0A7Z9AS42</accession>
<dbReference type="InterPro" id="IPR041033">
    <property type="entry name" value="SpaA_PFL_dom_1"/>
</dbReference>
<reference evidence="3 4" key="1">
    <citation type="submission" date="2019-05" db="EMBL/GenBank/DDBJ databases">
        <authorList>
            <consortium name="Pathogen Informatics"/>
        </authorList>
    </citation>
    <scope>NUCLEOTIDE SEQUENCE [LARGE SCALE GENOMIC DNA]</scope>
    <source>
        <strain evidence="3 4">NCTC12204</strain>
    </source>
</reference>
<dbReference type="NCBIfam" id="TIGR01167">
    <property type="entry name" value="LPXTG_anchor"/>
    <property type="match status" value="1"/>
</dbReference>
<dbReference type="Pfam" id="PF16555">
    <property type="entry name" value="GramPos_pilinD1"/>
    <property type="match status" value="1"/>
</dbReference>
<protein>
    <submittedName>
        <fullName evidence="3">Cell wall surface anchor family protein</fullName>
    </submittedName>
</protein>
<dbReference type="InterPro" id="IPR032364">
    <property type="entry name" value="GramPos_pilinD1_N"/>
</dbReference>
<evidence type="ECO:0000259" key="2">
    <source>
        <dbReference type="Pfam" id="PF17802"/>
    </source>
</evidence>
<dbReference type="AlphaFoldDB" id="A0A7Z9AS42"/>
<dbReference type="Proteomes" id="UP000352698">
    <property type="component" value="Unassembled WGS sequence"/>
</dbReference>
<gene>
    <name evidence="3" type="ORF">NCTC12204_00329</name>
</gene>
<name>A0A7Z9AS42_ENTHR</name>
<dbReference type="NCBIfam" id="NF033902">
    <property type="entry name" value="iso_D2_wall_anc"/>
    <property type="match status" value="1"/>
</dbReference>
<dbReference type="RefSeq" id="WP_010738547.1">
    <property type="nucleotide sequence ID" value="NZ_CABEEP010000001.1"/>
</dbReference>
<dbReference type="NCBIfam" id="TIGR04226">
    <property type="entry name" value="RrgB_K2N_iso_D2"/>
    <property type="match status" value="1"/>
</dbReference>